<accession>A0AAJ2PSN1</accession>
<gene>
    <name evidence="8" type="ORF">PV367_22925</name>
</gene>
<dbReference type="InterPro" id="IPR003593">
    <property type="entry name" value="AAA+_ATPase"/>
</dbReference>
<name>A0AAJ2PSN1_9ACTN</name>
<reference evidence="8" key="1">
    <citation type="journal article" date="2023" name="Microb. Genom.">
        <title>Mesoterricola silvestris gen. nov., sp. nov., Mesoterricola sediminis sp. nov., Geothrix oryzae sp. nov., Geothrix edaphica sp. nov., Geothrix rubra sp. nov., and Geothrix limicola sp. nov., six novel members of Acidobacteriota isolated from soils.</title>
        <authorList>
            <person name="Weisberg A.J."/>
            <person name="Pearce E."/>
            <person name="Kramer C.G."/>
            <person name="Chang J.H."/>
            <person name="Clarke C.R."/>
        </authorList>
    </citation>
    <scope>NUCLEOTIDE SEQUENCE</scope>
    <source>
        <strain evidence="8">ND06-05F</strain>
    </source>
</reference>
<dbReference type="GO" id="GO:0016887">
    <property type="term" value="F:ATP hydrolysis activity"/>
    <property type="evidence" value="ECO:0007669"/>
    <property type="project" value="InterPro"/>
</dbReference>
<dbReference type="GO" id="GO:0015807">
    <property type="term" value="P:L-amino acid transport"/>
    <property type="evidence" value="ECO:0007669"/>
    <property type="project" value="TreeGrafter"/>
</dbReference>
<dbReference type="RefSeq" id="WP_319693760.1">
    <property type="nucleotide sequence ID" value="NZ_JARAWN010000149.1"/>
</dbReference>
<sequence>MNASQPSPSDVVEVRDLVVRYGAATALDSVSLRVAPGEMVALVGPNGAGKSTLVNTLTGILRPASGSVEVRARIAQVPEGRQMFGDLTVDDNLRLGAWQLRGRGQTRRKQRDTSWVYELLPDLVRVRDRKAGGLSGGQQQMVAVGRALMSRPEVLVIDELSLGLAPLIVADLAEHLTELNREQGTAVVLIEQNARLALDLCSRAYVLEAGRIAAEGDSVGLAASPEIARAYLGEAQGLSSPPDAQDDPGPHDRGSDDPGPHDRATADPAPTPGTAETTRGNRDTAVQAAQAATREAK</sequence>
<evidence type="ECO:0000256" key="3">
    <source>
        <dbReference type="ARBA" id="ARBA00022741"/>
    </source>
</evidence>
<dbReference type="PROSITE" id="PS50893">
    <property type="entry name" value="ABC_TRANSPORTER_2"/>
    <property type="match status" value="1"/>
</dbReference>
<dbReference type="GO" id="GO:0015658">
    <property type="term" value="F:branched-chain amino acid transmembrane transporter activity"/>
    <property type="evidence" value="ECO:0007669"/>
    <property type="project" value="TreeGrafter"/>
</dbReference>
<dbReference type="PANTHER" id="PTHR43820:SF4">
    <property type="entry name" value="HIGH-AFFINITY BRANCHED-CHAIN AMINO ACID TRANSPORT ATP-BINDING PROTEIN LIVF"/>
    <property type="match status" value="1"/>
</dbReference>
<dbReference type="InterPro" id="IPR027417">
    <property type="entry name" value="P-loop_NTPase"/>
</dbReference>
<evidence type="ECO:0000259" key="7">
    <source>
        <dbReference type="PROSITE" id="PS50893"/>
    </source>
</evidence>
<dbReference type="Gene3D" id="3.40.50.300">
    <property type="entry name" value="P-loop containing nucleotide triphosphate hydrolases"/>
    <property type="match status" value="1"/>
</dbReference>
<dbReference type="InterPro" id="IPR017871">
    <property type="entry name" value="ABC_transporter-like_CS"/>
</dbReference>
<dbReference type="GO" id="GO:0005524">
    <property type="term" value="F:ATP binding"/>
    <property type="evidence" value="ECO:0007669"/>
    <property type="project" value="UniProtKB-KW"/>
</dbReference>
<evidence type="ECO:0000256" key="4">
    <source>
        <dbReference type="ARBA" id="ARBA00022840"/>
    </source>
</evidence>
<dbReference type="Proteomes" id="UP001273589">
    <property type="component" value="Unassembled WGS sequence"/>
</dbReference>
<feature type="compositionally biased region" description="Basic and acidic residues" evidence="6">
    <location>
        <begin position="248"/>
        <end position="265"/>
    </location>
</feature>
<evidence type="ECO:0000256" key="5">
    <source>
        <dbReference type="ARBA" id="ARBA00022970"/>
    </source>
</evidence>
<evidence type="ECO:0000313" key="8">
    <source>
        <dbReference type="EMBL" id="MDX3132578.1"/>
    </source>
</evidence>
<dbReference type="InterPro" id="IPR052156">
    <property type="entry name" value="BCAA_Transport_ATP-bd_LivF"/>
</dbReference>
<keyword evidence="5" id="KW-0029">Amino-acid transport</keyword>
<keyword evidence="4 8" id="KW-0067">ATP-binding</keyword>
<protein>
    <submittedName>
        <fullName evidence="8">ABC transporter ATP-binding protein</fullName>
    </submittedName>
</protein>
<comment type="caution">
    <text evidence="8">The sequence shown here is derived from an EMBL/GenBank/DDBJ whole genome shotgun (WGS) entry which is preliminary data.</text>
</comment>
<evidence type="ECO:0000256" key="2">
    <source>
        <dbReference type="ARBA" id="ARBA00022448"/>
    </source>
</evidence>
<dbReference type="PANTHER" id="PTHR43820">
    <property type="entry name" value="HIGH-AFFINITY BRANCHED-CHAIN AMINO ACID TRANSPORT ATP-BINDING PROTEIN LIVF"/>
    <property type="match status" value="1"/>
</dbReference>
<evidence type="ECO:0000256" key="1">
    <source>
        <dbReference type="ARBA" id="ARBA00005417"/>
    </source>
</evidence>
<feature type="region of interest" description="Disordered" evidence="6">
    <location>
        <begin position="236"/>
        <end position="297"/>
    </location>
</feature>
<dbReference type="SUPFAM" id="SSF52540">
    <property type="entry name" value="P-loop containing nucleoside triphosphate hydrolases"/>
    <property type="match status" value="1"/>
</dbReference>
<comment type="similarity">
    <text evidence="1">Belongs to the ABC transporter superfamily.</text>
</comment>
<proteinExistence type="inferred from homology"/>
<dbReference type="EMBL" id="JARAWN010000149">
    <property type="protein sequence ID" value="MDX3132578.1"/>
    <property type="molecule type" value="Genomic_DNA"/>
</dbReference>
<dbReference type="CDD" id="cd03224">
    <property type="entry name" value="ABC_TM1139_LivF_branched"/>
    <property type="match status" value="1"/>
</dbReference>
<dbReference type="SMART" id="SM00382">
    <property type="entry name" value="AAA"/>
    <property type="match status" value="1"/>
</dbReference>
<dbReference type="PROSITE" id="PS00211">
    <property type="entry name" value="ABC_TRANSPORTER_1"/>
    <property type="match status" value="1"/>
</dbReference>
<keyword evidence="2" id="KW-0813">Transport</keyword>
<feature type="domain" description="ABC transporter" evidence="7">
    <location>
        <begin position="12"/>
        <end position="234"/>
    </location>
</feature>
<keyword evidence="3" id="KW-0547">Nucleotide-binding</keyword>
<dbReference type="AlphaFoldDB" id="A0AAJ2PSN1"/>
<dbReference type="InterPro" id="IPR003439">
    <property type="entry name" value="ABC_transporter-like_ATP-bd"/>
</dbReference>
<organism evidence="8 9">
    <name type="scientific">Streptomyces europaeiscabiei</name>
    <dbReference type="NCBI Taxonomy" id="146819"/>
    <lineage>
        <taxon>Bacteria</taxon>
        <taxon>Bacillati</taxon>
        <taxon>Actinomycetota</taxon>
        <taxon>Actinomycetes</taxon>
        <taxon>Kitasatosporales</taxon>
        <taxon>Streptomycetaceae</taxon>
        <taxon>Streptomyces</taxon>
    </lineage>
</organism>
<feature type="compositionally biased region" description="Low complexity" evidence="6">
    <location>
        <begin position="266"/>
        <end position="297"/>
    </location>
</feature>
<evidence type="ECO:0000313" key="9">
    <source>
        <dbReference type="Proteomes" id="UP001273589"/>
    </source>
</evidence>
<evidence type="ECO:0000256" key="6">
    <source>
        <dbReference type="SAM" id="MobiDB-lite"/>
    </source>
</evidence>
<dbReference type="Pfam" id="PF00005">
    <property type="entry name" value="ABC_tran"/>
    <property type="match status" value="1"/>
</dbReference>